<sequence>MINTSDSILFLMSAEKIADSYPGAIARLDRVFHGRKGSKSHVFSKLCEYKPSDDIVLAYIELLFVFSMTQGNSVVSSAEKKLMTLFGVDSVGEIARRQFKQMAKVLLIILYKSKCLLLPYVFTRPLLPWLDELPESSACYTEVMLVFRRLDTEKATGSKYGLEYVAEEKKNRRNFQMAAKLILSSTWYTPEEILLNEVWEWRDIQLNSTENGMKISPLPLEQISNILKDKFPSRMGFGGVEVRKSSGRNMSEELSDKVARLGREEFFSSHIMRSSDPLELVRTILDDSRIPASHFMGETLKTLDLALCWKTKGFDIGESVEVWADLETEYLETQNYENAKQWNTLFGRLNFYLFLYLPGWFSLHPGSSFVFPNAPNKFIGKIFYNVKNAARGARPLTFVEFYGALGFEFYYAVGNNLRIFFEYLIDFCFDQLGCKKLAQPVNWLPKSKKSSTTTKHAFSTKDEDLYIRYLDAVASAETALEEFVKSFRFRCDASSSAEITFETVGYVPFVNVDGLNKPILSIDRRALALVKVGGEFHYNPATTIFPYCLVRGGLRGQNLQWLAADSYAMHVDRDMDSRLGISYLYINTDKVHEQPFTVICRYSIIEQLDRQAAWRKKIHSDYNARGFNKAYFYNGKRESKWGSIFCLFCNNAESGEPINDSVYAEVVTYSQLGFQSWMRVSGFGEVECVAYIGVPPATKSRKSDFYTWDQWQITRKKSGVVKVAYESAPDGDTPFCPVSLRAKVTSHGGRATHVTQLLSRLTPEEVAKTTGQTVKTVIHYDTGKNDFRRRFSGVINHLDPVKSPLIKSDRVSTGFESLLAARGSGDVSSIVKKYGFLNFPDKHSYDDNQDAFGIIAREKSANIIEVSTHICVKGFVCPGHIVEKFNGGKLCPWCPYAIFSLNAIFAVAAKRHQMAEDFKRIQDQLASFDLSHLTRDLKTLEVELKFLGEELLAWYFLERTMDTLIFKRGKGEVKSSHIAADKNIVCSEITRHVVERGSPEEFLRRLDEVCQFPSTMSVEFRDKVNRAIRLVLAQRGDIYEALLEPVVVNPEIRLAALMRDELRAQGIDMDHLVTLLTSADLEWFKLISDTRTLTSGEDDSDASRES</sequence>
<evidence type="ECO:0008006" key="2">
    <source>
        <dbReference type="Google" id="ProtNLM"/>
    </source>
</evidence>
<proteinExistence type="predicted"/>
<name>A0AAU8E420_9PSED</name>
<protein>
    <recommendedName>
        <fullName evidence="2">Integrase</fullName>
    </recommendedName>
</protein>
<evidence type="ECO:0000313" key="1">
    <source>
        <dbReference type="EMBL" id="XCG74929.1"/>
    </source>
</evidence>
<dbReference type="AlphaFoldDB" id="A0AAU8E420"/>
<organism evidence="1">
    <name type="scientific">Pseudomonas sp. MYb327</name>
    <dbReference type="NCBI Taxonomy" id="2745230"/>
    <lineage>
        <taxon>Bacteria</taxon>
        <taxon>Pseudomonadati</taxon>
        <taxon>Pseudomonadota</taxon>
        <taxon>Gammaproteobacteria</taxon>
        <taxon>Pseudomonadales</taxon>
        <taxon>Pseudomonadaceae</taxon>
        <taxon>Pseudomonas</taxon>
    </lineage>
</organism>
<accession>A0AAU8E420</accession>
<reference evidence="1" key="1">
    <citation type="submission" date="2024-06" db="EMBL/GenBank/DDBJ databases">
        <title>The Caenorhabditis elegans bacterial microbiome influences microsporidia infection through nutrient limitation and inhibiting parasite invasion.</title>
        <authorList>
            <person name="Tamim El Jarkass H."/>
            <person name="Castelblanco S."/>
            <person name="Kaur M."/>
            <person name="Wan Y.C."/>
            <person name="Ellis A.E."/>
            <person name="Sheldon R.D."/>
            <person name="Lien E.C."/>
            <person name="Burton N.O."/>
            <person name="Wright G.D."/>
            <person name="Reinke A.W."/>
        </authorList>
    </citation>
    <scope>NUCLEOTIDE SEQUENCE</scope>
    <source>
        <strain evidence="1">MYb327</strain>
    </source>
</reference>
<dbReference type="RefSeq" id="WP_339555591.1">
    <property type="nucleotide sequence ID" value="NZ_CP159258.1"/>
</dbReference>
<dbReference type="EMBL" id="CP159258">
    <property type="protein sequence ID" value="XCG74929.1"/>
    <property type="molecule type" value="Genomic_DNA"/>
</dbReference>
<gene>
    <name evidence="1" type="ORF">ABVN21_02250</name>
</gene>